<dbReference type="Pfam" id="PF02566">
    <property type="entry name" value="OsmC"/>
    <property type="match status" value="1"/>
</dbReference>
<dbReference type="Proteomes" id="UP000036356">
    <property type="component" value="Unassembled WGS sequence"/>
</dbReference>
<evidence type="ECO:0008006" key="3">
    <source>
        <dbReference type="Google" id="ProtNLM"/>
    </source>
</evidence>
<reference evidence="1 2" key="1">
    <citation type="submission" date="2015-06" db="EMBL/GenBank/DDBJ databases">
        <title>Draft genome of the moderately acidophilic sulfate reducer Candidatus Desulfosporosinus acididurans strain M1.</title>
        <authorList>
            <person name="Poehlein A."/>
            <person name="Petzsch P."/>
            <person name="Johnson B.D."/>
            <person name="Schloemann M."/>
            <person name="Daniel R."/>
            <person name="Muehling M."/>
        </authorList>
    </citation>
    <scope>NUCLEOTIDE SEQUENCE [LARGE SCALE GENOMIC DNA]</scope>
    <source>
        <strain evidence="1 2">M1</strain>
    </source>
</reference>
<dbReference type="InterPro" id="IPR003718">
    <property type="entry name" value="OsmC/Ohr_fam"/>
</dbReference>
<organism evidence="1 2">
    <name type="scientific">Desulfosporosinus acididurans</name>
    <dbReference type="NCBI Taxonomy" id="476652"/>
    <lineage>
        <taxon>Bacteria</taxon>
        <taxon>Bacillati</taxon>
        <taxon>Bacillota</taxon>
        <taxon>Clostridia</taxon>
        <taxon>Eubacteriales</taxon>
        <taxon>Desulfitobacteriaceae</taxon>
        <taxon>Desulfosporosinus</taxon>
    </lineage>
</organism>
<name>A0A0J1FKE7_9FIRM</name>
<sequence>MQKVSGLWQGGKKVSLSLNPDRKIVIDENGPKATDLVLAGLVGCSSGVFTMLCEKMRVDIHGLKVTAEAERATEPPKLFTKISLIYHIDVDKNLENKVISAIKLSKKYCTVYNILDQSTEISVFCYINGVSIEYDEK</sequence>
<evidence type="ECO:0000313" key="2">
    <source>
        <dbReference type="Proteomes" id="UP000036356"/>
    </source>
</evidence>
<gene>
    <name evidence="1" type="ORF">DEAC_c41690</name>
</gene>
<dbReference type="PANTHER" id="PTHR34352:SF1">
    <property type="entry name" value="PROTEIN YHFA"/>
    <property type="match status" value="1"/>
</dbReference>
<dbReference type="RefSeq" id="WP_047811939.1">
    <property type="nucleotide sequence ID" value="NZ_LDZY01000020.1"/>
</dbReference>
<dbReference type="AlphaFoldDB" id="A0A0J1FKE7"/>
<comment type="caution">
    <text evidence="1">The sequence shown here is derived from an EMBL/GenBank/DDBJ whole genome shotgun (WGS) entry which is preliminary data.</text>
</comment>
<dbReference type="SUPFAM" id="SSF82784">
    <property type="entry name" value="OsmC-like"/>
    <property type="match status" value="1"/>
</dbReference>
<dbReference type="PATRIC" id="fig|476652.3.peg.4417"/>
<dbReference type="PANTHER" id="PTHR34352">
    <property type="entry name" value="PROTEIN YHFA"/>
    <property type="match status" value="1"/>
</dbReference>
<accession>A0A0J1FKE7</accession>
<keyword evidence="2" id="KW-1185">Reference proteome</keyword>
<dbReference type="STRING" id="476652.DEAC_c41690"/>
<dbReference type="Gene3D" id="3.30.300.20">
    <property type="match status" value="1"/>
</dbReference>
<protein>
    <recommendedName>
        <fullName evidence="3">OsmC-like protein</fullName>
    </recommendedName>
</protein>
<dbReference type="EMBL" id="LDZY01000020">
    <property type="protein sequence ID" value="KLU63940.1"/>
    <property type="molecule type" value="Genomic_DNA"/>
</dbReference>
<dbReference type="InterPro" id="IPR036102">
    <property type="entry name" value="OsmC/Ohrsf"/>
</dbReference>
<proteinExistence type="predicted"/>
<evidence type="ECO:0000313" key="1">
    <source>
        <dbReference type="EMBL" id="KLU63940.1"/>
    </source>
</evidence>
<dbReference type="InterPro" id="IPR015946">
    <property type="entry name" value="KH_dom-like_a/b"/>
</dbReference>